<organism evidence="2 3">
    <name type="scientific">Algoriphagus taiwanensis</name>
    <dbReference type="NCBI Taxonomy" id="1445656"/>
    <lineage>
        <taxon>Bacteria</taxon>
        <taxon>Pseudomonadati</taxon>
        <taxon>Bacteroidota</taxon>
        <taxon>Cytophagia</taxon>
        <taxon>Cytophagales</taxon>
        <taxon>Cyclobacteriaceae</taxon>
        <taxon>Algoriphagus</taxon>
    </lineage>
</organism>
<dbReference type="Proteomes" id="UP001307705">
    <property type="component" value="Unassembled WGS sequence"/>
</dbReference>
<dbReference type="RefSeq" id="WP_338228852.1">
    <property type="nucleotide sequence ID" value="NZ_BTPE01000007.1"/>
</dbReference>
<evidence type="ECO:0000259" key="1">
    <source>
        <dbReference type="Pfam" id="PF08808"/>
    </source>
</evidence>
<evidence type="ECO:0000313" key="3">
    <source>
        <dbReference type="Proteomes" id="UP001307705"/>
    </source>
</evidence>
<feature type="domain" description="RES" evidence="1">
    <location>
        <begin position="150"/>
        <end position="277"/>
    </location>
</feature>
<comment type="caution">
    <text evidence="2">The sequence shown here is derived from an EMBL/GenBank/DDBJ whole genome shotgun (WGS) entry which is preliminary data.</text>
</comment>
<accession>A0ABQ6Q1G4</accession>
<sequence>MDCLEIKNEFQILHKAIEIPKINSDSDYFDCLRTGLEKYVDFIDHLFSIKRFQEIHVFKYPENSLVNLQKDIKQICNSIIEVLKLYLDGRILKSNNLFSEKLIPLYNVDRFHSLTFLEGKKFYRIVELDRNEVNKEINELRLFHPPFHLRSKISSCRFSINGFPTLYLGESLDICAKEVGINLEKNYAGVLLLLKRPIKVIQFLSPKDFSSNYLQDELSLHKIPNYLFSFPLIVSSLIRCYKDGDSFKPEYIIPQMVLSYIRDHKNFDGIMFPSTRAVGFPEKFGKYNFALPVKSFAKEGYCKDLLSCFTISKPELITATFNSLKAYEEELYTQKIKDEETKLLKRYGKN</sequence>
<evidence type="ECO:0000313" key="2">
    <source>
        <dbReference type="EMBL" id="GMQ34022.1"/>
    </source>
</evidence>
<dbReference type="InterPro" id="IPR014914">
    <property type="entry name" value="RES_dom"/>
</dbReference>
<proteinExistence type="predicted"/>
<name>A0ABQ6Q1G4_9BACT</name>
<keyword evidence="3" id="KW-1185">Reference proteome</keyword>
<reference evidence="2 3" key="1">
    <citation type="submission" date="2023-08" db="EMBL/GenBank/DDBJ databases">
        <title>Draft genome sequence of Algoriphagus taiwanensis.</title>
        <authorList>
            <person name="Takatani N."/>
            <person name="Hosokawa M."/>
            <person name="Sawabe T."/>
        </authorList>
    </citation>
    <scope>NUCLEOTIDE SEQUENCE [LARGE SCALE GENOMIC DNA]</scope>
    <source>
        <strain evidence="2 3">JCM 19755</strain>
    </source>
</reference>
<protein>
    <recommendedName>
        <fullName evidence="1">RES domain-containing protein</fullName>
    </recommendedName>
</protein>
<dbReference type="EMBL" id="BTPE01000007">
    <property type="protein sequence ID" value="GMQ34022.1"/>
    <property type="molecule type" value="Genomic_DNA"/>
</dbReference>
<gene>
    <name evidence="2" type="ORF">Ataiwa_22940</name>
</gene>
<dbReference type="Pfam" id="PF08808">
    <property type="entry name" value="RES"/>
    <property type="match status" value="1"/>
</dbReference>